<dbReference type="InterPro" id="IPR036282">
    <property type="entry name" value="Glutathione-S-Trfase_C_sf"/>
</dbReference>
<dbReference type="Pfam" id="PF25907">
    <property type="entry name" value="DUF7962"/>
    <property type="match status" value="1"/>
</dbReference>
<feature type="domain" description="GST N-terminal" evidence="1">
    <location>
        <begin position="11"/>
        <end position="84"/>
    </location>
</feature>
<evidence type="ECO:0000259" key="2">
    <source>
        <dbReference type="Pfam" id="PF25907"/>
    </source>
</evidence>
<dbReference type="EMBL" id="CAUWAG010000004">
    <property type="protein sequence ID" value="CAJ2503241.1"/>
    <property type="molecule type" value="Genomic_DNA"/>
</dbReference>
<dbReference type="InterPro" id="IPR058268">
    <property type="entry name" value="DUF7962"/>
</dbReference>
<evidence type="ECO:0000259" key="1">
    <source>
        <dbReference type="Pfam" id="PF13417"/>
    </source>
</evidence>
<reference evidence="3" key="1">
    <citation type="submission" date="2023-10" db="EMBL/GenBank/DDBJ databases">
        <authorList>
            <person name="Hackl T."/>
        </authorList>
    </citation>
    <scope>NUCLEOTIDE SEQUENCE</scope>
</reference>
<feature type="domain" description="DUF7962" evidence="2">
    <location>
        <begin position="118"/>
        <end position="242"/>
    </location>
</feature>
<dbReference type="SUPFAM" id="SSF52833">
    <property type="entry name" value="Thioredoxin-like"/>
    <property type="match status" value="1"/>
</dbReference>
<dbReference type="InterPro" id="IPR036249">
    <property type="entry name" value="Thioredoxin-like_sf"/>
</dbReference>
<dbReference type="Gene3D" id="3.40.30.110">
    <property type="match status" value="2"/>
</dbReference>
<organism evidence="3 4">
    <name type="scientific">Anthostomella pinea</name>
    <dbReference type="NCBI Taxonomy" id="933095"/>
    <lineage>
        <taxon>Eukaryota</taxon>
        <taxon>Fungi</taxon>
        <taxon>Dikarya</taxon>
        <taxon>Ascomycota</taxon>
        <taxon>Pezizomycotina</taxon>
        <taxon>Sordariomycetes</taxon>
        <taxon>Xylariomycetidae</taxon>
        <taxon>Xylariales</taxon>
        <taxon>Xylariaceae</taxon>
        <taxon>Anthostomella</taxon>
    </lineage>
</organism>
<dbReference type="Proteomes" id="UP001295740">
    <property type="component" value="Unassembled WGS sequence"/>
</dbReference>
<keyword evidence="4" id="KW-1185">Reference proteome</keyword>
<sequence length="348" mass="38067">MAAASDLPIVLYRYDRSPYARRLVWYLELRKIPYSECIQPPMLPRPDVAALGVAYRRIPLLTIGRDVYLDTRLIIQKLETLFPPSTAHPGLSSPDPEHQALAQLLSQRTVSGGLFFAAAQCIPAGMISDPAFIKDRAELSGVDMKRRGAVSPFSSEAMRGQRPGALAVIREAVRFLEEGLLRDGREWVLGSAREGPSLVDLEAVWVLHWLRGMPGALPAEVLGKESTPRVWAWIERFDGVVKGLGGKPGTVEGDEAAKMVAGARFAEEGEGEVDASDPVVVAEGFEKGQSVRMWPTDYGSLHRDAGKLLAMTRGEYVIETQGKYGSVRVHAPRSGFKIEKGNSTASKM</sequence>
<comment type="caution">
    <text evidence="3">The sequence shown here is derived from an EMBL/GenBank/DDBJ whole genome shotgun (WGS) entry which is preliminary data.</text>
</comment>
<dbReference type="CDD" id="cd00570">
    <property type="entry name" value="GST_N_family"/>
    <property type="match status" value="1"/>
</dbReference>
<accession>A0AAI8VE51</accession>
<name>A0AAI8VE51_9PEZI</name>
<dbReference type="AlphaFoldDB" id="A0AAI8VE51"/>
<evidence type="ECO:0000313" key="3">
    <source>
        <dbReference type="EMBL" id="CAJ2503241.1"/>
    </source>
</evidence>
<dbReference type="Gene3D" id="1.20.1050.10">
    <property type="match status" value="1"/>
</dbReference>
<dbReference type="SUPFAM" id="SSF47616">
    <property type="entry name" value="GST C-terminal domain-like"/>
    <property type="match status" value="1"/>
</dbReference>
<proteinExistence type="predicted"/>
<dbReference type="Pfam" id="PF13417">
    <property type="entry name" value="GST_N_3"/>
    <property type="match status" value="1"/>
</dbReference>
<protein>
    <submittedName>
        <fullName evidence="3">Uu.00g106350.m01.CDS01</fullName>
    </submittedName>
</protein>
<evidence type="ECO:0000313" key="4">
    <source>
        <dbReference type="Proteomes" id="UP001295740"/>
    </source>
</evidence>
<gene>
    <name evidence="3" type="ORF">KHLLAP_LOCUS3709</name>
</gene>
<dbReference type="InterPro" id="IPR004045">
    <property type="entry name" value="Glutathione_S-Trfase_N"/>
</dbReference>